<dbReference type="RefSeq" id="WP_304995791.1">
    <property type="nucleotide sequence ID" value="NZ_CP101717.1"/>
</dbReference>
<dbReference type="GO" id="GO:0015658">
    <property type="term" value="F:branched-chain amino acid transmembrane transporter activity"/>
    <property type="evidence" value="ECO:0007669"/>
    <property type="project" value="InterPro"/>
</dbReference>
<accession>A0AB38YGR7</accession>
<reference evidence="7" key="1">
    <citation type="submission" date="2022-07" db="EMBL/GenBank/DDBJ databases">
        <title>Complete genome sequence of Salinispirillum sp. LH10-3-1 capable of multiple carbohydrate inversion isolated from a soda lake.</title>
        <authorList>
            <person name="Liu J."/>
            <person name="Zhai Y."/>
            <person name="Zhang H."/>
            <person name="Yang H."/>
            <person name="Qu J."/>
            <person name="Li J."/>
        </authorList>
    </citation>
    <scope>NUCLEOTIDE SEQUENCE</scope>
    <source>
        <strain evidence="7">LH 10-3-1</strain>
    </source>
</reference>
<feature type="transmembrane region" description="Helical" evidence="6">
    <location>
        <begin position="254"/>
        <end position="271"/>
    </location>
</feature>
<keyword evidence="5 6" id="KW-0472">Membrane</keyword>
<dbReference type="PANTHER" id="PTHR30482">
    <property type="entry name" value="HIGH-AFFINITY BRANCHED-CHAIN AMINO ACID TRANSPORT SYSTEM PERMEASE"/>
    <property type="match status" value="1"/>
</dbReference>
<protein>
    <submittedName>
        <fullName evidence="7">Branched-chain amino acid ABC transporter permease</fullName>
    </submittedName>
</protein>
<dbReference type="CDD" id="cd06581">
    <property type="entry name" value="TM_PBP1_LivM_like"/>
    <property type="match status" value="1"/>
</dbReference>
<feature type="transmembrane region" description="Helical" evidence="6">
    <location>
        <begin position="277"/>
        <end position="298"/>
    </location>
</feature>
<feature type="transmembrane region" description="Helical" evidence="6">
    <location>
        <begin position="200"/>
        <end position="223"/>
    </location>
</feature>
<dbReference type="InterPro" id="IPR043428">
    <property type="entry name" value="LivM-like"/>
</dbReference>
<evidence type="ECO:0000256" key="3">
    <source>
        <dbReference type="ARBA" id="ARBA00022692"/>
    </source>
</evidence>
<evidence type="ECO:0000256" key="1">
    <source>
        <dbReference type="ARBA" id="ARBA00004429"/>
    </source>
</evidence>
<feature type="transmembrane region" description="Helical" evidence="6">
    <location>
        <begin position="229"/>
        <end position="247"/>
    </location>
</feature>
<dbReference type="PANTHER" id="PTHR30482:SF17">
    <property type="entry name" value="ABC TRANSPORTER ATP-BINDING PROTEIN"/>
    <property type="match status" value="1"/>
</dbReference>
<feature type="transmembrane region" description="Helical" evidence="6">
    <location>
        <begin position="83"/>
        <end position="103"/>
    </location>
</feature>
<feature type="transmembrane region" description="Helical" evidence="6">
    <location>
        <begin position="151"/>
        <end position="170"/>
    </location>
</feature>
<keyword evidence="2" id="KW-1003">Cell membrane</keyword>
<keyword evidence="3 6" id="KW-0812">Transmembrane</keyword>
<name>A0AB38YGR7_9GAMM</name>
<comment type="subcellular location">
    <subcellularLocation>
        <location evidence="1">Cell inner membrane</location>
        <topology evidence="1">Multi-pass membrane protein</topology>
    </subcellularLocation>
</comment>
<organism evidence="7">
    <name type="scientific">Salinispirillum sp. LH 10-3-1</name>
    <dbReference type="NCBI Taxonomy" id="2952525"/>
    <lineage>
        <taxon>Bacteria</taxon>
        <taxon>Pseudomonadati</taxon>
        <taxon>Pseudomonadota</taxon>
        <taxon>Gammaproteobacteria</taxon>
        <taxon>Oceanospirillales</taxon>
        <taxon>Saccharospirillaceae</taxon>
        <taxon>Salinispirillum</taxon>
    </lineage>
</organism>
<feature type="transmembrane region" description="Helical" evidence="6">
    <location>
        <begin position="110"/>
        <end position="131"/>
    </location>
</feature>
<evidence type="ECO:0000256" key="4">
    <source>
        <dbReference type="ARBA" id="ARBA00022989"/>
    </source>
</evidence>
<feature type="transmembrane region" description="Helical" evidence="6">
    <location>
        <begin position="34"/>
        <end position="51"/>
    </location>
</feature>
<dbReference type="GO" id="GO:0005886">
    <property type="term" value="C:plasma membrane"/>
    <property type="evidence" value="ECO:0007669"/>
    <property type="project" value="UniProtKB-SubCell"/>
</dbReference>
<gene>
    <name evidence="7" type="ORF">NFC81_01610</name>
</gene>
<evidence type="ECO:0000313" key="7">
    <source>
        <dbReference type="EMBL" id="WLD58506.1"/>
    </source>
</evidence>
<feature type="transmembrane region" description="Helical" evidence="6">
    <location>
        <begin position="58"/>
        <end position="77"/>
    </location>
</feature>
<sequence length="314" mass="33632">MTRQEMTIAVVALILFGLLAYVPALGNSASLLSLMVPIAMYTVLATSWALFSGPTHYISLATAAFYGVGAYILASGIDVMPYWLLLLIAAAAGAIMAAAVGAATLRLSGVYFVIFTLGLAELTRQLVTWWQSNFGGSRGKYVFTDITEAQIYWQLLALAALVYVIGWLIGRSRLGFAIRIIGNDELVAKHSGINTAGAKIMLFMVSGAFAAVVGAVMAPRFVYIEPSMAFNPQVSFLVVIMALLGGVHRLWGPLMGAIPFALLWEVIASNFPNQTVLVMGLAFLVVVFYIPNGVSGILENLYRKARKSPGADHG</sequence>
<keyword evidence="4 6" id="KW-1133">Transmembrane helix</keyword>
<dbReference type="EMBL" id="CP101717">
    <property type="protein sequence ID" value="WLD58506.1"/>
    <property type="molecule type" value="Genomic_DNA"/>
</dbReference>
<proteinExistence type="predicted"/>
<evidence type="ECO:0000256" key="2">
    <source>
        <dbReference type="ARBA" id="ARBA00022475"/>
    </source>
</evidence>
<evidence type="ECO:0000256" key="5">
    <source>
        <dbReference type="ARBA" id="ARBA00023136"/>
    </source>
</evidence>
<dbReference type="Pfam" id="PF02653">
    <property type="entry name" value="BPD_transp_2"/>
    <property type="match status" value="1"/>
</dbReference>
<dbReference type="InterPro" id="IPR001851">
    <property type="entry name" value="ABC_transp_permease"/>
</dbReference>
<evidence type="ECO:0000256" key="6">
    <source>
        <dbReference type="SAM" id="Phobius"/>
    </source>
</evidence>
<dbReference type="AlphaFoldDB" id="A0AB38YGR7"/>